<dbReference type="OrthoDB" id="303516at2759"/>
<proteinExistence type="predicted"/>
<accession>A0A8S1UHM7</accession>
<comment type="caution">
    <text evidence="2">The sequence shown here is derived from an EMBL/GenBank/DDBJ whole genome shotgun (WGS) entry which is preliminary data.</text>
</comment>
<dbReference type="EMBL" id="CAJJDP010000043">
    <property type="protein sequence ID" value="CAD8163633.1"/>
    <property type="molecule type" value="Genomic_DNA"/>
</dbReference>
<keyword evidence="3" id="KW-1185">Reference proteome</keyword>
<evidence type="ECO:0000256" key="1">
    <source>
        <dbReference type="SAM" id="Phobius"/>
    </source>
</evidence>
<protein>
    <submittedName>
        <fullName evidence="2">Uncharacterized protein</fullName>
    </submittedName>
</protein>
<dbReference type="AlphaFoldDB" id="A0A8S1UHM7"/>
<sequence length="592" mass="70253">MSFFQNYSMKTVLLTYSAIFSALFSSLSYLTGYFGGRVIINEFLVQSNIIYERDNANKFSYASHYYKYLNSYFQINANPLITLNQLYLAYFTKIYQNTSLNQNNFGGLESYPQIIANKNNSKFSDSVFCYTFKEQFNDTERDQIHQVNFGDFIGSIGQIIHPHFDTNEAFLYGYIVEQPRPLYSYPCYALGQEIQQYQPETRPWYLLAQNISEYSIIEKEYFYSISDPYLFNQDQKVGITITLPLIDKSFQFKGAWSLDIFSDYLIQKTQKMLQDFKDVYIMILTKDGILVNQQGKEHAYFYDQNITGFNKNDWDEIQKNGQQYYKFMNQKTNSQQSIIKFYLPKQQLYFLLQLITLIQISIIDNASYQDYLNECKTILQKKIDEALHQTIILLLSAYFSLLVCSYLMISKLIISPLQEIIQCVKVKRTKTLREKYEDLLRWRFEIKRKLYISPALKNLQKAVYYLNNFNYQKFQQNNSSCLLMQKFQFPKKECSLRRVQDMLQINSKAIRIQDFNTQFDDFSLNRNQQNSNNRNKLRFIHLFNLNSKDKQQNQIQNKDDLNYNLSNQIQLIALSFVKSQLKAKSEVFNDLN</sequence>
<organism evidence="2 3">
    <name type="scientific">Paramecium octaurelia</name>
    <dbReference type="NCBI Taxonomy" id="43137"/>
    <lineage>
        <taxon>Eukaryota</taxon>
        <taxon>Sar</taxon>
        <taxon>Alveolata</taxon>
        <taxon>Ciliophora</taxon>
        <taxon>Intramacronucleata</taxon>
        <taxon>Oligohymenophorea</taxon>
        <taxon>Peniculida</taxon>
        <taxon>Parameciidae</taxon>
        <taxon>Paramecium</taxon>
    </lineage>
</organism>
<dbReference type="OMA" id="FQINANP"/>
<reference evidence="2" key="1">
    <citation type="submission" date="2021-01" db="EMBL/GenBank/DDBJ databases">
        <authorList>
            <consortium name="Genoscope - CEA"/>
            <person name="William W."/>
        </authorList>
    </citation>
    <scope>NUCLEOTIDE SEQUENCE</scope>
</reference>
<keyword evidence="1" id="KW-0812">Transmembrane</keyword>
<feature type="transmembrane region" description="Helical" evidence="1">
    <location>
        <begin position="12"/>
        <end position="34"/>
    </location>
</feature>
<gene>
    <name evidence="2" type="ORF">POCTA_138.1.T0430263</name>
</gene>
<keyword evidence="1" id="KW-0472">Membrane</keyword>
<keyword evidence="1" id="KW-1133">Transmembrane helix</keyword>
<dbReference type="Proteomes" id="UP000683925">
    <property type="component" value="Unassembled WGS sequence"/>
</dbReference>
<evidence type="ECO:0000313" key="3">
    <source>
        <dbReference type="Proteomes" id="UP000683925"/>
    </source>
</evidence>
<evidence type="ECO:0000313" key="2">
    <source>
        <dbReference type="EMBL" id="CAD8163633.1"/>
    </source>
</evidence>
<name>A0A8S1UHM7_PAROT</name>